<accession>A0AA38IA93</accession>
<proteinExistence type="predicted"/>
<dbReference type="AlphaFoldDB" id="A0AA38IA93"/>
<reference evidence="1" key="1">
    <citation type="journal article" date="2023" name="G3 (Bethesda)">
        <title>Whole genome assemblies of Zophobas morio and Tenebrio molitor.</title>
        <authorList>
            <person name="Kaur S."/>
            <person name="Stinson S.A."/>
            <person name="diCenzo G.C."/>
        </authorList>
    </citation>
    <scope>NUCLEOTIDE SEQUENCE</scope>
    <source>
        <strain evidence="1">QUZm001</strain>
    </source>
</reference>
<protein>
    <submittedName>
        <fullName evidence="1">Uncharacterized protein</fullName>
    </submittedName>
</protein>
<evidence type="ECO:0000313" key="2">
    <source>
        <dbReference type="Proteomes" id="UP001168821"/>
    </source>
</evidence>
<dbReference type="EMBL" id="JALNTZ010000005">
    <property type="protein sequence ID" value="KAJ3651985.1"/>
    <property type="molecule type" value="Genomic_DNA"/>
</dbReference>
<dbReference type="Proteomes" id="UP001168821">
    <property type="component" value="Unassembled WGS sequence"/>
</dbReference>
<keyword evidence="2" id="KW-1185">Reference proteome</keyword>
<evidence type="ECO:0000313" key="1">
    <source>
        <dbReference type="EMBL" id="KAJ3651985.1"/>
    </source>
</evidence>
<name>A0AA38IA93_9CUCU</name>
<comment type="caution">
    <text evidence="1">The sequence shown here is derived from an EMBL/GenBank/DDBJ whole genome shotgun (WGS) entry which is preliminary data.</text>
</comment>
<sequence length="389" mass="44848">MQILEDPTLLFRKRKGTTNKGSDYENLIIAELILSFINDDKVKDFKVWSNDDNFGLFDDIVIEIEFVNGKIDKYAMQVKYSNDARILTKNSLTEQKGNFSIEKYHADFKKSKISDYKILLYTNRKFDISEGLEIDRNIKTSNFNLIIQQVENSTLNSGRCFKLASEPPDAFFDNFFLLTNQTDVDGIRKNIEDYFHQKFNCHDYSFKKFIDFVTEWSNLEGKMVKLCKRLVQTKITLILLSELYHPLIINGSNITPHMNLLRNIIMNCHTISFVKCTENVLVTLWSDLESESAKPLLTKLSRLYHISIDNNISILLWLMGNCPLIVTQNPVLVKAINLCPDLNFVILDDSEGTKVSNLDARLLADVVTTFRCSLQGKCDISLENVFRRG</sequence>
<organism evidence="1 2">
    <name type="scientific">Zophobas morio</name>
    <dbReference type="NCBI Taxonomy" id="2755281"/>
    <lineage>
        <taxon>Eukaryota</taxon>
        <taxon>Metazoa</taxon>
        <taxon>Ecdysozoa</taxon>
        <taxon>Arthropoda</taxon>
        <taxon>Hexapoda</taxon>
        <taxon>Insecta</taxon>
        <taxon>Pterygota</taxon>
        <taxon>Neoptera</taxon>
        <taxon>Endopterygota</taxon>
        <taxon>Coleoptera</taxon>
        <taxon>Polyphaga</taxon>
        <taxon>Cucujiformia</taxon>
        <taxon>Tenebrionidae</taxon>
        <taxon>Zophobas</taxon>
    </lineage>
</organism>
<gene>
    <name evidence="1" type="ORF">Zmor_017987</name>
</gene>